<dbReference type="EMBL" id="JAVRBK010000001">
    <property type="protein sequence ID" value="KAK5649269.1"/>
    <property type="molecule type" value="Genomic_DNA"/>
</dbReference>
<evidence type="ECO:0000313" key="2">
    <source>
        <dbReference type="EMBL" id="KAK5649269.1"/>
    </source>
</evidence>
<reference evidence="2 3" key="1">
    <citation type="journal article" date="2024" name="Insects">
        <title>An Improved Chromosome-Level Genome Assembly of the Firefly Pyrocoelia pectoralis.</title>
        <authorList>
            <person name="Fu X."/>
            <person name="Meyer-Rochow V.B."/>
            <person name="Ballantyne L."/>
            <person name="Zhu X."/>
        </authorList>
    </citation>
    <scope>NUCLEOTIDE SEQUENCE [LARGE SCALE GENOMIC DNA]</scope>
    <source>
        <strain evidence="2">XCY_ONT2</strain>
    </source>
</reference>
<proteinExistence type="predicted"/>
<feature type="region of interest" description="Disordered" evidence="1">
    <location>
        <begin position="152"/>
        <end position="172"/>
    </location>
</feature>
<organism evidence="2 3">
    <name type="scientific">Pyrocoelia pectoralis</name>
    <dbReference type="NCBI Taxonomy" id="417401"/>
    <lineage>
        <taxon>Eukaryota</taxon>
        <taxon>Metazoa</taxon>
        <taxon>Ecdysozoa</taxon>
        <taxon>Arthropoda</taxon>
        <taxon>Hexapoda</taxon>
        <taxon>Insecta</taxon>
        <taxon>Pterygota</taxon>
        <taxon>Neoptera</taxon>
        <taxon>Endopterygota</taxon>
        <taxon>Coleoptera</taxon>
        <taxon>Polyphaga</taxon>
        <taxon>Elateriformia</taxon>
        <taxon>Elateroidea</taxon>
        <taxon>Lampyridae</taxon>
        <taxon>Lampyrinae</taxon>
        <taxon>Pyrocoelia</taxon>
    </lineage>
</organism>
<evidence type="ECO:0000313" key="3">
    <source>
        <dbReference type="Proteomes" id="UP001329430"/>
    </source>
</evidence>
<comment type="caution">
    <text evidence="2">The sequence shown here is derived from an EMBL/GenBank/DDBJ whole genome shotgun (WGS) entry which is preliminary data.</text>
</comment>
<accession>A0AAN7VR70</accession>
<dbReference type="AlphaFoldDB" id="A0AAN7VR70"/>
<gene>
    <name evidence="2" type="ORF">RI129_000298</name>
</gene>
<evidence type="ECO:0000256" key="1">
    <source>
        <dbReference type="SAM" id="MobiDB-lite"/>
    </source>
</evidence>
<name>A0AAN7VR70_9COLE</name>
<sequence length="362" mass="42638">MALSEYVTVNNNLVQEGIAQWNKRKEDEEKRKLAEQIKTREMLERYWPWGKMPQPRGYRNLKLEEIIPSQIARPLGLERSVAGHPQLRTKEHSIIRFQWNKDLRRCVDNTLRYKTSQEERDQYRKQLDAQVAEKKMREKWEKENDAQFYQRSFSKSSPWGRPGPGGTNWRPPRTVGLNFLKSLGWSTENTLKSLAKESDNYHEGILKDYEDFKKIVNSDGAQRGLGRDKLHDERYLNDRIESALNKRRLSPLKKEKVNGEELVSLLAKQRIVPTKTHLGTTDVTRGNNETRKRVCSEHLKNLTNQMEVKKQHVKELKETDVEKVRRHFEALDNFWGRPGNGARRSTVKKGCLDRLLYNIYVK</sequence>
<keyword evidence="3" id="KW-1185">Reference proteome</keyword>
<dbReference type="Proteomes" id="UP001329430">
    <property type="component" value="Chromosome 1"/>
</dbReference>
<protein>
    <submittedName>
        <fullName evidence="2">Uncharacterized protein</fullName>
    </submittedName>
</protein>